<dbReference type="InterPro" id="IPR016166">
    <property type="entry name" value="FAD-bd_PCMH"/>
</dbReference>
<dbReference type="Proteomes" id="UP000824998">
    <property type="component" value="Unassembled WGS sequence"/>
</dbReference>
<evidence type="ECO:0000259" key="6">
    <source>
        <dbReference type="PROSITE" id="PS51387"/>
    </source>
</evidence>
<dbReference type="Pfam" id="PF08031">
    <property type="entry name" value="BBE"/>
    <property type="match status" value="1"/>
</dbReference>
<evidence type="ECO:0000256" key="4">
    <source>
        <dbReference type="ARBA" id="ARBA00022827"/>
    </source>
</evidence>
<dbReference type="Gene3D" id="3.30.465.10">
    <property type="match status" value="2"/>
</dbReference>
<dbReference type="GO" id="GO:0071949">
    <property type="term" value="F:FAD binding"/>
    <property type="evidence" value="ECO:0007669"/>
    <property type="project" value="InterPro"/>
</dbReference>
<name>A0A9P7YB95_9HELO</name>
<dbReference type="PANTHER" id="PTHR42973">
    <property type="entry name" value="BINDING OXIDOREDUCTASE, PUTATIVE (AFU_ORTHOLOGUE AFUA_1G17690)-RELATED"/>
    <property type="match status" value="1"/>
</dbReference>
<dbReference type="PANTHER" id="PTHR42973:SF39">
    <property type="entry name" value="FAD-BINDING PCMH-TYPE DOMAIN-CONTAINING PROTEIN"/>
    <property type="match status" value="1"/>
</dbReference>
<evidence type="ECO:0000256" key="5">
    <source>
        <dbReference type="ARBA" id="ARBA00023002"/>
    </source>
</evidence>
<organism evidence="7 8">
    <name type="scientific">Amylocarpus encephaloides</name>
    <dbReference type="NCBI Taxonomy" id="45428"/>
    <lineage>
        <taxon>Eukaryota</taxon>
        <taxon>Fungi</taxon>
        <taxon>Dikarya</taxon>
        <taxon>Ascomycota</taxon>
        <taxon>Pezizomycotina</taxon>
        <taxon>Leotiomycetes</taxon>
        <taxon>Helotiales</taxon>
        <taxon>Helotiales incertae sedis</taxon>
        <taxon>Amylocarpus</taxon>
    </lineage>
</organism>
<reference evidence="7" key="1">
    <citation type="journal article" date="2021" name="IMA Fungus">
        <title>Genomic characterization of three marine fungi, including Emericellopsis atlantica sp. nov. with signatures of a generalist lifestyle and marine biomass degradation.</title>
        <authorList>
            <person name="Hagestad O.C."/>
            <person name="Hou L."/>
            <person name="Andersen J.H."/>
            <person name="Hansen E.H."/>
            <person name="Altermark B."/>
            <person name="Li C."/>
            <person name="Kuhnert E."/>
            <person name="Cox R.J."/>
            <person name="Crous P.W."/>
            <person name="Spatafora J.W."/>
            <person name="Lail K."/>
            <person name="Amirebrahimi M."/>
            <person name="Lipzen A."/>
            <person name="Pangilinan J."/>
            <person name="Andreopoulos W."/>
            <person name="Hayes R.D."/>
            <person name="Ng V."/>
            <person name="Grigoriev I.V."/>
            <person name="Jackson S.A."/>
            <person name="Sutton T.D.S."/>
            <person name="Dobson A.D.W."/>
            <person name="Rama T."/>
        </authorList>
    </citation>
    <scope>NUCLEOTIDE SEQUENCE</scope>
    <source>
        <strain evidence="7">TRa018bII</strain>
    </source>
</reference>
<dbReference type="GO" id="GO:0016491">
    <property type="term" value="F:oxidoreductase activity"/>
    <property type="evidence" value="ECO:0007669"/>
    <property type="project" value="UniProtKB-KW"/>
</dbReference>
<accession>A0A9P7YB95</accession>
<sequence length="591" mass="64141">MSLDQLTNIIARGSECKAFYGGHNWPSDEAWRKFNDTLQGALLKPAPLASVCYGDTEYGNASGSKCKSLSASWSSSLERAGDPIEVNSLLFEGLTCIPPISLHTKGCRQGGYPRYVVKVTGDSQVQTAINFARQNNVRVVIKNTGHDFSGKSLGASALSIWTHHLKDITYVPNYATDGYSGPAFNVGAGVQAKEIYKAAFDQGMMVVGGICDSVGLYGGYSQGGGHSMLSSIRGMGADQILSIQLVTANGNLVTASATENTDLFWAIRGGGGSTYGVVTSMVVKAFPDIGAAVGTFEWSVKGNNISEDTFWKGVSSYFSYFKNFTDEGTAAQWFIYPKGDLASITKPDGQPRFQLFPFFAPGKTIAQTESLTASWLTEMTTLGINITTNWAYFDSYYNAYYSVFSSSAFGHMPYTIAYGSRLVPQENFDKSAKLNATVAAYRAMSEAGHMFNGYQYSPTLKAGAPVGPDGNAIHPAWRNALSHTIAFVQWPDNATIKQQKQIRSDFAIYGMKPLRDVTSGAGSYMNEADRLEPDFQQSFYGDNYARLLQIKQKYDPEDVFWAATAVGSEGWAVESIDGLPTENGPLCRVTN</sequence>
<comment type="similarity">
    <text evidence="2">Belongs to the oxygen-dependent FAD-linked oxidoreductase family.</text>
</comment>
<dbReference type="InterPro" id="IPR006094">
    <property type="entry name" value="Oxid_FAD_bind_N"/>
</dbReference>
<gene>
    <name evidence="7" type="ORF">BJ875DRAFT_384974</name>
</gene>
<dbReference type="OrthoDB" id="9983560at2759"/>
<proteinExistence type="inferred from homology"/>
<keyword evidence="4" id="KW-0274">FAD</keyword>
<keyword evidence="5" id="KW-0560">Oxidoreductase</keyword>
<dbReference type="InterPro" id="IPR050416">
    <property type="entry name" value="FAD-linked_Oxidoreductase"/>
</dbReference>
<keyword evidence="3" id="KW-0285">Flavoprotein</keyword>
<evidence type="ECO:0000256" key="2">
    <source>
        <dbReference type="ARBA" id="ARBA00005466"/>
    </source>
</evidence>
<dbReference type="SUPFAM" id="SSF56176">
    <property type="entry name" value="FAD-binding/transporter-associated domain-like"/>
    <property type="match status" value="1"/>
</dbReference>
<comment type="cofactor">
    <cofactor evidence="1">
        <name>FAD</name>
        <dbReference type="ChEBI" id="CHEBI:57692"/>
    </cofactor>
</comment>
<evidence type="ECO:0000256" key="3">
    <source>
        <dbReference type="ARBA" id="ARBA00022630"/>
    </source>
</evidence>
<dbReference type="InterPro" id="IPR036318">
    <property type="entry name" value="FAD-bd_PCMH-like_sf"/>
</dbReference>
<comment type="caution">
    <text evidence="7">The sequence shown here is derived from an EMBL/GenBank/DDBJ whole genome shotgun (WGS) entry which is preliminary data.</text>
</comment>
<keyword evidence="8" id="KW-1185">Reference proteome</keyword>
<protein>
    <submittedName>
        <fullName evidence="7">FAD binding domain-containing protein</fullName>
    </submittedName>
</protein>
<dbReference type="InterPro" id="IPR012951">
    <property type="entry name" value="BBE"/>
</dbReference>
<dbReference type="Pfam" id="PF01565">
    <property type="entry name" value="FAD_binding_4"/>
    <property type="match status" value="1"/>
</dbReference>
<dbReference type="PROSITE" id="PS51387">
    <property type="entry name" value="FAD_PCMH"/>
    <property type="match status" value="1"/>
</dbReference>
<evidence type="ECO:0000256" key="1">
    <source>
        <dbReference type="ARBA" id="ARBA00001974"/>
    </source>
</evidence>
<dbReference type="InterPro" id="IPR016169">
    <property type="entry name" value="FAD-bd_PCMH_sub2"/>
</dbReference>
<evidence type="ECO:0000313" key="7">
    <source>
        <dbReference type="EMBL" id="KAG9230499.1"/>
    </source>
</evidence>
<dbReference type="EMBL" id="MU251667">
    <property type="protein sequence ID" value="KAG9230499.1"/>
    <property type="molecule type" value="Genomic_DNA"/>
</dbReference>
<dbReference type="AlphaFoldDB" id="A0A9P7YB95"/>
<evidence type="ECO:0000313" key="8">
    <source>
        <dbReference type="Proteomes" id="UP000824998"/>
    </source>
</evidence>
<feature type="domain" description="FAD-binding PCMH-type" evidence="6">
    <location>
        <begin position="109"/>
        <end position="288"/>
    </location>
</feature>